<comment type="cofactor">
    <cofactor evidence="6 7">
        <name>Zn(2+)</name>
        <dbReference type="ChEBI" id="CHEBI:29105"/>
    </cofactor>
    <text evidence="6 7">Binds 1 zinc ion per subunit.</text>
</comment>
<evidence type="ECO:0000313" key="10">
    <source>
        <dbReference type="WBParaSite" id="TCONS_00015915.p1"/>
    </source>
</evidence>
<dbReference type="GO" id="GO:0008270">
    <property type="term" value="F:zinc ion binding"/>
    <property type="evidence" value="ECO:0007669"/>
    <property type="project" value="UniProtKB-UniRule"/>
</dbReference>
<keyword evidence="4 6" id="KW-0482">Metalloprotease</keyword>
<feature type="binding site" evidence="6">
    <location>
        <position position="1013"/>
    </location>
    <ligand>
        <name>Zn(2+)</name>
        <dbReference type="ChEBI" id="CHEBI:29105"/>
        <note>catalytic</note>
    </ligand>
</feature>
<evidence type="ECO:0000256" key="4">
    <source>
        <dbReference type="ARBA" id="ARBA00023049"/>
    </source>
</evidence>
<feature type="binding site" evidence="6">
    <location>
        <position position="635"/>
    </location>
    <ligand>
        <name>Zn(2+)</name>
        <dbReference type="ChEBI" id="CHEBI:29105"/>
        <note>catalytic</note>
    </ligand>
</feature>
<feature type="binding site" evidence="6">
    <location>
        <position position="1003"/>
    </location>
    <ligand>
        <name>Zn(2+)</name>
        <dbReference type="ChEBI" id="CHEBI:29105"/>
        <note>catalytic</note>
    </ligand>
</feature>
<keyword evidence="2 6" id="KW-0479">Metal-binding</keyword>
<evidence type="ECO:0000256" key="6">
    <source>
        <dbReference type="PROSITE-ProRule" id="PRU01211"/>
    </source>
</evidence>
<dbReference type="Pfam" id="PF01400">
    <property type="entry name" value="Astacin"/>
    <property type="match status" value="5"/>
</dbReference>
<dbReference type="SUPFAM" id="SSF49854">
    <property type="entry name" value="Spermadhesin, CUB domain"/>
    <property type="match status" value="4"/>
</dbReference>
<dbReference type="PANTHER" id="PTHR10127:SF794">
    <property type="entry name" value="ZINC METALLOPROTEINASE NAS-22-RELATED"/>
    <property type="match status" value="1"/>
</dbReference>
<keyword evidence="9" id="KW-1185">Reference proteome</keyword>
<dbReference type="PANTHER" id="PTHR10127">
    <property type="entry name" value="DISCOIDIN, CUB, EGF, LAMININ , AND ZINC METALLOPROTEASE DOMAIN CONTAINING"/>
    <property type="match status" value="1"/>
</dbReference>
<dbReference type="InterPro" id="IPR001506">
    <property type="entry name" value="Peptidase_M12A"/>
</dbReference>
<dbReference type="AlphaFoldDB" id="A0AAF5I487"/>
<dbReference type="GO" id="GO:0006508">
    <property type="term" value="P:proteolysis"/>
    <property type="evidence" value="ECO:0007669"/>
    <property type="project" value="UniProtKB-KW"/>
</dbReference>
<feature type="binding site" evidence="6">
    <location>
        <position position="1743"/>
    </location>
    <ligand>
        <name>Zn(2+)</name>
        <dbReference type="ChEBI" id="CHEBI:29105"/>
        <note>catalytic</note>
    </ligand>
</feature>
<sequence>MTFNEFKRINFCHCNWCLWVSNYTGEKLGIAKTRCRNGGYPDFRNCSKCICPTGYTGDLCQKIIPSDPECGNTSFIANRNGTSLIYNNNMTCHIFLKVAKKKKIEITILYVNAPVKKKYCTEDFAYQFKYMKDKGTTDLLLCGHHQKHMKLRSESNSVLVFYKGVELHSLKNIKNEWTFPINYFVQTPVDETNIKVAMEVLKNHTYVTFNKINRVPENESGIIFIELPYCELRVGKIDGNHSQEISLSKDCQKDPYIILHELGHALGLVHEHARNDRDKYISIDYGQLDKIGENNFVMINHKTYLSLETKYDYASLMHYEPYTFGSWLYRLFGWPVIKSKINDQYNRMMGQRKKMTFNDYKRINLCYCNYCGWVIEGFNFGRFTKNFSCENSGYLDFDNCSKCICPTGYTGDLCQKIIPSDSKCGNTSFVANRKGTSLIYNKNMTCHIFINATERKKIKITILYVNAPVRQKYCTEDIAYQFKYMRDKGTTGLLLCGHHQKHMKLTSESNSVLVFYKGVRLHINNDMIFTDDHMNSKREIKKNMSNEWTFPINYSIESGVNKENIKVAMEILENNTCVTFQKREEISANESGIIFKEGPYCESLVGKKDGNHSQEITLTKECQSDPYIILHELGHALGLVHEHARKERKKYISIDKSQLNKAGLDNFQIITQDSYFIDFNTDYDYASLMHYGPYTFGSWWYWLWGWKVMTSKLNEQYDRMMGQRKKMTFNDLKRINLNYCNWCDWVVNGTGFQHQNRTTWCENDGYPDFNNCSRCLCPTGYTGDLCEEIIKSDDNCKNTTFLAKENATTLIYNNKMTCYIKVEVELEWRIEIKILYVNAPYRDKVCTEDIAYQFKYREDRGATGLLLCGHHQKHMTLKSETNTSLIIYKGIELHINSDIVFTDYHNKFKKDIKRDPFDVWLFPIRYYIQSSEMEKRLNIAISILNNNTCVTFKKESQTFNDTQGLIFKENSYCASYIGNAYRNYPQEIFLSKDCYEDTYTILHELGHALGLVHEHARKDRDKFITIYYHRMTEGGNNDFYIRNDSYYYNYSTIYDYAAVMHYDPYSFTKAWYKFFGYPVIEPKLNEQYKYMMGQRKKMTFNEFKRINLALCNWCYWVSNFTGELYPDNKTPCKNGGYPDFRNCSKCICPTGYTGKFCRKIIPSDPECGNTSFVANRKGTSLIYNNNMTCHIFINATERKKIEITILYVNAPVKKKYCTEDFAYQFKYMRDKGTTGLLLCGHHQKHMKLTSESNSVLVFYKGVELHINNNMIFTENHINFKREIRKNTSNEWILPINYSVQSPVDKTNIEVAIEILKNNTCVTFQKREEISANESGIIFVKSPYCESLVGKKDGNHSQEISLSKECQQDPYIILHELGHALGLVHEHARNDRDKYISIDYSQLNKIGENNFAMISHRTFLSYDTEYDYASLMHYEPYTFGSWWYRLFGWPLLNWCNWVQNGTNYRHPNRNISCENSGYPDFRNCSRCLCPTGYTGDLCDNVIQSDSVCGNTTFIAKENVTTLIYNNKMNCYITIEAPQSRTIEITILYVNAPYRDKICTEDIAYQFKYRKDRGATGLLLCGHHQKHMKLNSETNTSLIVSAEYGKLYRNILLMEEIKIVRKHWIINKNLPSGFIVVNSDVVFTDYYIDFKRDIRKNRSNLWILPIKYYVQSSEMEKKLNIAISILNNNTCITFKKEFQTFNDTQGLIFEEDSYCTSNIGKVFINKPQIITLSKECYEDTYLILHELGHALGLVHEHARKDRDKFIKIHYNRLNEMGKNNFYIRNFSYYYNYSTTYDYAALMHYTAYSFATAWYNFFGYPVMEPKLNEQYIHMMGQRKKMTFNEFKRINLALCNWCGWVSNYTGEIFSDNTTLCKNGGYADFRNCSKCICPTGYTGDLCQKIIPSDSKCGNTSFVANRKGTSLIYNNNMTCHIFINATEGKKIEIIILYVNAPVKKRFCTEDIAYQFKYMRDKGTTGLLLCGHHQKHMKLRSESNSVLAFYKGVELHSLLVFYFKEID</sequence>
<feature type="active site" evidence="6">
    <location>
        <position position="1375"/>
    </location>
</feature>
<keyword evidence="6 7" id="KW-0645">Protease</keyword>
<dbReference type="SUPFAM" id="SSF55486">
    <property type="entry name" value="Metalloproteases ('zincins'), catalytic domain"/>
    <property type="match status" value="5"/>
</dbReference>
<feature type="binding site" evidence="6">
    <location>
        <position position="1747"/>
    </location>
    <ligand>
        <name>Zn(2+)</name>
        <dbReference type="ChEBI" id="CHEBI:29105"/>
        <note>catalytic</note>
    </ligand>
</feature>
<evidence type="ECO:0000256" key="7">
    <source>
        <dbReference type="RuleBase" id="RU361183"/>
    </source>
</evidence>
<dbReference type="GO" id="GO:0004222">
    <property type="term" value="F:metalloendopeptidase activity"/>
    <property type="evidence" value="ECO:0007669"/>
    <property type="project" value="UniProtKB-UniRule"/>
</dbReference>
<organism evidence="9 10">
    <name type="scientific">Strongyloides stercoralis</name>
    <name type="common">Threadworm</name>
    <dbReference type="NCBI Taxonomy" id="6248"/>
    <lineage>
        <taxon>Eukaryota</taxon>
        <taxon>Metazoa</taxon>
        <taxon>Ecdysozoa</taxon>
        <taxon>Nematoda</taxon>
        <taxon>Chromadorea</taxon>
        <taxon>Rhabditida</taxon>
        <taxon>Tylenchina</taxon>
        <taxon>Panagrolaimomorpha</taxon>
        <taxon>Strongyloidoidea</taxon>
        <taxon>Strongyloididae</taxon>
        <taxon>Strongyloides</taxon>
    </lineage>
</organism>
<feature type="binding site" evidence="6">
    <location>
        <position position="1753"/>
    </location>
    <ligand>
        <name>Zn(2+)</name>
        <dbReference type="ChEBI" id="CHEBI:29105"/>
        <note>catalytic</note>
    </ligand>
</feature>
<dbReference type="InterPro" id="IPR024079">
    <property type="entry name" value="MetalloPept_cat_dom_sf"/>
</dbReference>
<feature type="binding site" evidence="6">
    <location>
        <position position="1384"/>
    </location>
    <ligand>
        <name>Zn(2+)</name>
        <dbReference type="ChEBI" id="CHEBI:29105"/>
        <note>catalytic</note>
    </ligand>
</feature>
<dbReference type="PROSITE" id="PS51864">
    <property type="entry name" value="ASTACIN"/>
    <property type="match status" value="5"/>
</dbReference>
<keyword evidence="5" id="KW-1015">Disulfide bond</keyword>
<feature type="active site" evidence="6">
    <location>
        <position position="1744"/>
    </location>
</feature>
<dbReference type="Gene3D" id="2.60.120.290">
    <property type="entry name" value="Spermadhesin, CUB domain"/>
    <property type="match status" value="2"/>
</dbReference>
<dbReference type="Proteomes" id="UP000035681">
    <property type="component" value="Unplaced"/>
</dbReference>
<evidence type="ECO:0000256" key="1">
    <source>
        <dbReference type="ARBA" id="ARBA00022536"/>
    </source>
</evidence>
<protein>
    <recommendedName>
        <fullName evidence="7">Metalloendopeptidase</fullName>
        <ecNumber evidence="7">3.4.24.-</ecNumber>
    </recommendedName>
</protein>
<dbReference type="PROSITE" id="PS01186">
    <property type="entry name" value="EGF_2"/>
    <property type="match status" value="1"/>
</dbReference>
<feature type="active site" evidence="6">
    <location>
        <position position="632"/>
    </location>
</feature>
<feature type="binding site" evidence="6">
    <location>
        <position position="264"/>
    </location>
    <ligand>
        <name>Zn(2+)</name>
        <dbReference type="ChEBI" id="CHEBI:29105"/>
        <note>catalytic</note>
    </ligand>
</feature>
<keyword evidence="3 6" id="KW-0862">Zinc</keyword>
<comment type="caution">
    <text evidence="6">Lacks conserved residue(s) required for the propagation of feature annotation.</text>
</comment>
<evidence type="ECO:0000256" key="3">
    <source>
        <dbReference type="ARBA" id="ARBA00022833"/>
    </source>
</evidence>
<evidence type="ECO:0000256" key="2">
    <source>
        <dbReference type="ARBA" id="ARBA00022723"/>
    </source>
</evidence>
<evidence type="ECO:0000259" key="8">
    <source>
        <dbReference type="PROSITE" id="PS51864"/>
    </source>
</evidence>
<feature type="binding site" evidence="6">
    <location>
        <position position="641"/>
    </location>
    <ligand>
        <name>Zn(2+)</name>
        <dbReference type="ChEBI" id="CHEBI:29105"/>
        <note>catalytic</note>
    </ligand>
</feature>
<feature type="binding site" evidence="6">
    <location>
        <position position="270"/>
    </location>
    <ligand>
        <name>Zn(2+)</name>
        <dbReference type="ChEBI" id="CHEBI:29105"/>
        <note>catalytic</note>
    </ligand>
</feature>
<feature type="domain" description="Peptidase M12A" evidence="8">
    <location>
        <begin position="1281"/>
        <end position="1489"/>
    </location>
</feature>
<feature type="binding site" evidence="6">
    <location>
        <position position="1007"/>
    </location>
    <ligand>
        <name>Zn(2+)</name>
        <dbReference type="ChEBI" id="CHEBI:29105"/>
        <note>catalytic</note>
    </ligand>
</feature>
<dbReference type="SMART" id="SM00181">
    <property type="entry name" value="EGF"/>
    <property type="match status" value="6"/>
</dbReference>
<dbReference type="SMART" id="SM00235">
    <property type="entry name" value="ZnMc"/>
    <property type="match status" value="5"/>
</dbReference>
<feature type="domain" description="Peptidase M12A" evidence="8">
    <location>
        <begin position="168"/>
        <end position="369"/>
    </location>
</feature>
<feature type="active site" evidence="6">
    <location>
        <position position="1004"/>
    </location>
</feature>
<feature type="binding site" evidence="6">
    <location>
        <position position="260"/>
    </location>
    <ligand>
        <name>Zn(2+)</name>
        <dbReference type="ChEBI" id="CHEBI:29105"/>
        <note>catalytic</note>
    </ligand>
</feature>
<feature type="binding site" evidence="6">
    <location>
        <position position="631"/>
    </location>
    <ligand>
        <name>Zn(2+)</name>
        <dbReference type="ChEBI" id="CHEBI:29105"/>
        <note>catalytic</note>
    </ligand>
</feature>
<evidence type="ECO:0000256" key="5">
    <source>
        <dbReference type="ARBA" id="ARBA00023157"/>
    </source>
</evidence>
<dbReference type="InterPro" id="IPR035914">
    <property type="entry name" value="Sperma_CUB_dom_sf"/>
</dbReference>
<feature type="domain" description="Peptidase M12A" evidence="8">
    <location>
        <begin position="1650"/>
        <end position="1852"/>
    </location>
</feature>
<feature type="domain" description="Peptidase M12A" evidence="8">
    <location>
        <begin position="538"/>
        <end position="741"/>
    </location>
</feature>
<dbReference type="Gene3D" id="3.40.390.10">
    <property type="entry name" value="Collagenase (Catalytic Domain)"/>
    <property type="match status" value="5"/>
</dbReference>
<accession>A0AAF5I487</accession>
<name>A0AAF5I487_STRER</name>
<proteinExistence type="predicted"/>
<feature type="domain" description="Peptidase M12A" evidence="8">
    <location>
        <begin position="906"/>
        <end position="1112"/>
    </location>
</feature>
<feature type="binding site" evidence="6">
    <location>
        <position position="1378"/>
    </location>
    <ligand>
        <name>Zn(2+)</name>
        <dbReference type="ChEBI" id="CHEBI:29105"/>
        <note>catalytic</note>
    </ligand>
</feature>
<keyword evidence="6 7" id="KW-0378">Hydrolase</keyword>
<dbReference type="PRINTS" id="PR00480">
    <property type="entry name" value="ASTACIN"/>
</dbReference>
<feature type="active site" evidence="6">
    <location>
        <position position="261"/>
    </location>
</feature>
<feature type="binding site" evidence="6">
    <location>
        <position position="1374"/>
    </location>
    <ligand>
        <name>Zn(2+)</name>
        <dbReference type="ChEBI" id="CHEBI:29105"/>
        <note>catalytic</note>
    </ligand>
</feature>
<keyword evidence="1" id="KW-0245">EGF-like domain</keyword>
<dbReference type="InterPro" id="IPR006026">
    <property type="entry name" value="Peptidase_Metallo"/>
</dbReference>
<reference evidence="10" key="1">
    <citation type="submission" date="2024-02" db="UniProtKB">
        <authorList>
            <consortium name="WormBaseParasite"/>
        </authorList>
    </citation>
    <scope>IDENTIFICATION</scope>
</reference>
<dbReference type="WBParaSite" id="TCONS_00015915.p1">
    <property type="protein sequence ID" value="TCONS_00015915.p1"/>
    <property type="gene ID" value="XLOC_010676"/>
</dbReference>
<dbReference type="EC" id="3.4.24.-" evidence="7"/>
<dbReference type="InterPro" id="IPR000742">
    <property type="entry name" value="EGF"/>
</dbReference>
<evidence type="ECO:0000313" key="9">
    <source>
        <dbReference type="Proteomes" id="UP000035681"/>
    </source>
</evidence>